<keyword evidence="4" id="KW-0346">Stress response</keyword>
<dbReference type="Gene3D" id="3.10.290.10">
    <property type="entry name" value="RNA-binding S4 domain"/>
    <property type="match status" value="1"/>
</dbReference>
<evidence type="ECO:0000259" key="3">
    <source>
        <dbReference type="SMART" id="SM00363"/>
    </source>
</evidence>
<evidence type="ECO:0000256" key="1">
    <source>
        <dbReference type="PROSITE-ProRule" id="PRU00182"/>
    </source>
</evidence>
<gene>
    <name evidence="4" type="ORF">APY04_2398</name>
</gene>
<dbReference type="AlphaFoldDB" id="A0A109BCP3"/>
<dbReference type="PATRIC" id="fig|121290.4.peg.301"/>
<dbReference type="Pfam" id="PF01479">
    <property type="entry name" value="S4"/>
    <property type="match status" value="1"/>
</dbReference>
<dbReference type="SUPFAM" id="SSF55174">
    <property type="entry name" value="Alpha-L RNA-binding motif"/>
    <property type="match status" value="1"/>
</dbReference>
<dbReference type="EMBL" id="LMTR01000073">
    <property type="protein sequence ID" value="KWT66202.1"/>
    <property type="molecule type" value="Genomic_DNA"/>
</dbReference>
<keyword evidence="5" id="KW-1185">Reference proteome</keyword>
<dbReference type="InterPro" id="IPR036986">
    <property type="entry name" value="S4_RNA-bd_sf"/>
</dbReference>
<sequence length="148" mass="16276">MSDEPSDADSAPSSQRLDKWLWFARFATTRTLAATVIAGGKVRVNRERVIKPAQTVRVGDVLTIVITRHVQLVRVKGFAERRGPSAAARLLYEELTVEGDAIKPQSAAPPDGEVRPAIEVAPVQRPAGSGRPTKKERREIDKFHGKSR</sequence>
<evidence type="ECO:0000256" key="2">
    <source>
        <dbReference type="SAM" id="MobiDB-lite"/>
    </source>
</evidence>
<reference evidence="4 5" key="1">
    <citation type="submission" date="2015-10" db="EMBL/GenBank/DDBJ databases">
        <title>Transcriptomic analysis of a linuron degrading triple-species bacterial consortium.</title>
        <authorList>
            <person name="Albers P."/>
        </authorList>
    </citation>
    <scope>NUCLEOTIDE SEQUENCE [LARGE SCALE GENOMIC DNA]</scope>
    <source>
        <strain evidence="4 5">WDL6</strain>
    </source>
</reference>
<evidence type="ECO:0000313" key="5">
    <source>
        <dbReference type="Proteomes" id="UP000059074"/>
    </source>
</evidence>
<dbReference type="Proteomes" id="UP000059074">
    <property type="component" value="Unassembled WGS sequence"/>
</dbReference>
<dbReference type="CDD" id="cd00165">
    <property type="entry name" value="S4"/>
    <property type="match status" value="1"/>
</dbReference>
<keyword evidence="1" id="KW-0694">RNA-binding</keyword>
<dbReference type="RefSeq" id="WP_068462757.1">
    <property type="nucleotide sequence ID" value="NZ_LMTR01000073.1"/>
</dbReference>
<feature type="region of interest" description="Disordered" evidence="2">
    <location>
        <begin position="101"/>
        <end position="148"/>
    </location>
</feature>
<protein>
    <submittedName>
        <fullName evidence="4">Ribosome-associated heat shock protein</fullName>
    </submittedName>
</protein>
<dbReference type="GO" id="GO:0003723">
    <property type="term" value="F:RNA binding"/>
    <property type="evidence" value="ECO:0007669"/>
    <property type="project" value="UniProtKB-KW"/>
</dbReference>
<organism evidence="4 5">
    <name type="scientific">Hyphomicrobium sulfonivorans</name>
    <dbReference type="NCBI Taxonomy" id="121290"/>
    <lineage>
        <taxon>Bacteria</taxon>
        <taxon>Pseudomonadati</taxon>
        <taxon>Pseudomonadota</taxon>
        <taxon>Alphaproteobacteria</taxon>
        <taxon>Hyphomicrobiales</taxon>
        <taxon>Hyphomicrobiaceae</taxon>
        <taxon>Hyphomicrobium</taxon>
    </lineage>
</organism>
<name>A0A109BCP3_HYPSL</name>
<feature type="domain" description="RNA-binding S4" evidence="3">
    <location>
        <begin position="15"/>
        <end position="80"/>
    </location>
</feature>
<dbReference type="STRING" id="121290.APY04_2398"/>
<accession>A0A109BCP3</accession>
<feature type="compositionally biased region" description="Basic and acidic residues" evidence="2">
    <location>
        <begin position="136"/>
        <end position="148"/>
    </location>
</feature>
<evidence type="ECO:0000313" key="4">
    <source>
        <dbReference type="EMBL" id="KWT66202.1"/>
    </source>
</evidence>
<proteinExistence type="predicted"/>
<dbReference type="InterPro" id="IPR002942">
    <property type="entry name" value="S4_RNA-bd"/>
</dbReference>
<dbReference type="OrthoDB" id="9797176at2"/>
<comment type="caution">
    <text evidence="4">The sequence shown here is derived from an EMBL/GenBank/DDBJ whole genome shotgun (WGS) entry which is preliminary data.</text>
</comment>
<dbReference type="PROSITE" id="PS50889">
    <property type="entry name" value="S4"/>
    <property type="match status" value="1"/>
</dbReference>
<dbReference type="SMART" id="SM00363">
    <property type="entry name" value="S4"/>
    <property type="match status" value="1"/>
</dbReference>